<protein>
    <recommendedName>
        <fullName evidence="4">NADH dehydrogenase [ubiquinone] 1 alpha subcomplex assembly factor 4</fullName>
    </recommendedName>
</protein>
<keyword evidence="3" id="KW-1185">Reference proteome</keyword>
<dbReference type="AlphaFoldDB" id="A0AAE1FJ74"/>
<feature type="compositionally biased region" description="Basic and acidic residues" evidence="1">
    <location>
        <begin position="221"/>
        <end position="236"/>
    </location>
</feature>
<evidence type="ECO:0000256" key="1">
    <source>
        <dbReference type="SAM" id="MobiDB-lite"/>
    </source>
</evidence>
<proteinExistence type="predicted"/>
<evidence type="ECO:0000313" key="3">
    <source>
        <dbReference type="Proteomes" id="UP001286313"/>
    </source>
</evidence>
<gene>
    <name evidence="2" type="ORF">Pcinc_020414</name>
</gene>
<dbReference type="Pfam" id="PF06784">
    <property type="entry name" value="UPF0240"/>
    <property type="match status" value="1"/>
</dbReference>
<dbReference type="InterPro" id="IPR009622">
    <property type="entry name" value="NDUFAF4"/>
</dbReference>
<comment type="caution">
    <text evidence="2">The sequence shown here is derived from an EMBL/GenBank/DDBJ whole genome shotgun (WGS) entry which is preliminary data.</text>
</comment>
<organism evidence="2 3">
    <name type="scientific">Petrolisthes cinctipes</name>
    <name type="common">Flat porcelain crab</name>
    <dbReference type="NCBI Taxonomy" id="88211"/>
    <lineage>
        <taxon>Eukaryota</taxon>
        <taxon>Metazoa</taxon>
        <taxon>Ecdysozoa</taxon>
        <taxon>Arthropoda</taxon>
        <taxon>Crustacea</taxon>
        <taxon>Multicrustacea</taxon>
        <taxon>Malacostraca</taxon>
        <taxon>Eumalacostraca</taxon>
        <taxon>Eucarida</taxon>
        <taxon>Decapoda</taxon>
        <taxon>Pleocyemata</taxon>
        <taxon>Anomura</taxon>
        <taxon>Galatheoidea</taxon>
        <taxon>Porcellanidae</taxon>
        <taxon>Petrolisthes</taxon>
    </lineage>
</organism>
<dbReference type="PANTHER" id="PTHR13338:SF4">
    <property type="entry name" value="NADH DEHYDROGENASE [UBIQUINONE] 1 ALPHA SUBCOMPLEX ASSEMBLY FACTOR 4"/>
    <property type="match status" value="1"/>
</dbReference>
<dbReference type="GO" id="GO:0032981">
    <property type="term" value="P:mitochondrial respiratory chain complex I assembly"/>
    <property type="evidence" value="ECO:0007669"/>
    <property type="project" value="InterPro"/>
</dbReference>
<feature type="region of interest" description="Disordered" evidence="1">
    <location>
        <begin position="217"/>
        <end position="236"/>
    </location>
</feature>
<sequence>MEQCVCVTWCNKFSMGKVVSVLSKRVFVKPVKDYNLEQRAFKEISKEKRPVAPRHESTTALIDEMVHAQSAETKRKLEVKDDLLLERLRDVYVTSQDVMPKQQIKSSPNRPLPTDRTMHVDPEYGYFEPRNVPYGKITLKDAVQVISRHQENPDMWTPQRLSREYRLDLGLTEKVIHHFRTFVLIIPESSSDKDKDKVMLSAVKTIPFIAPENLKQLPGFNKDKDKEQINSDLAKS</sequence>
<dbReference type="EMBL" id="JAWQEG010002084">
    <property type="protein sequence ID" value="KAK3874666.1"/>
    <property type="molecule type" value="Genomic_DNA"/>
</dbReference>
<evidence type="ECO:0000313" key="2">
    <source>
        <dbReference type="EMBL" id="KAK3874666.1"/>
    </source>
</evidence>
<reference evidence="2" key="1">
    <citation type="submission" date="2023-10" db="EMBL/GenBank/DDBJ databases">
        <title>Genome assemblies of two species of porcelain crab, Petrolisthes cinctipes and Petrolisthes manimaculis (Anomura: Porcellanidae).</title>
        <authorList>
            <person name="Angst P."/>
        </authorList>
    </citation>
    <scope>NUCLEOTIDE SEQUENCE</scope>
    <source>
        <strain evidence="2">PB745_01</strain>
        <tissue evidence="2">Gill</tissue>
    </source>
</reference>
<dbReference type="GO" id="GO:0005739">
    <property type="term" value="C:mitochondrion"/>
    <property type="evidence" value="ECO:0007669"/>
    <property type="project" value="TreeGrafter"/>
</dbReference>
<dbReference type="PANTHER" id="PTHR13338">
    <property type="entry name" value="UPF0240 PROTEIN"/>
    <property type="match status" value="1"/>
</dbReference>
<name>A0AAE1FJ74_PETCI</name>
<accession>A0AAE1FJ74</accession>
<evidence type="ECO:0008006" key="4">
    <source>
        <dbReference type="Google" id="ProtNLM"/>
    </source>
</evidence>
<dbReference type="Proteomes" id="UP001286313">
    <property type="component" value="Unassembled WGS sequence"/>
</dbReference>